<feature type="domain" description="AMP-dependent synthetase/ligase" evidence="6">
    <location>
        <begin position="80"/>
        <end position="245"/>
    </location>
</feature>
<protein>
    <submittedName>
        <fullName evidence="7">AMP-binding domain containing protein</fullName>
    </submittedName>
</protein>
<evidence type="ECO:0000256" key="2">
    <source>
        <dbReference type="ARBA" id="ARBA00006432"/>
    </source>
</evidence>
<evidence type="ECO:0000256" key="1">
    <source>
        <dbReference type="ARBA" id="ARBA00004275"/>
    </source>
</evidence>
<keyword evidence="4" id="KW-0576">Peroxisome</keyword>
<dbReference type="Pfam" id="PF00501">
    <property type="entry name" value="AMP-binding"/>
    <property type="match status" value="1"/>
</dbReference>
<keyword evidence="5" id="KW-0812">Transmembrane</keyword>
<dbReference type="InterPro" id="IPR042099">
    <property type="entry name" value="ANL_N_sf"/>
</dbReference>
<reference evidence="7 8" key="1">
    <citation type="submission" date="2017-03" db="EMBL/GenBank/DDBJ databases">
        <title>Genome of the blue death feigning beetle - Asbolus verrucosus.</title>
        <authorList>
            <person name="Rider S.D."/>
        </authorList>
    </citation>
    <scope>NUCLEOTIDE SEQUENCE [LARGE SCALE GENOMIC DNA]</scope>
    <source>
        <strain evidence="7">Butters</strain>
        <tissue evidence="7">Head and leg muscle</tissue>
    </source>
</reference>
<dbReference type="PANTHER" id="PTHR24096:SF149">
    <property type="entry name" value="AMP-BINDING DOMAIN-CONTAINING PROTEIN-RELATED"/>
    <property type="match status" value="1"/>
</dbReference>
<keyword evidence="5" id="KW-0472">Membrane</keyword>
<dbReference type="EMBL" id="QDEB01077673">
    <property type="protein sequence ID" value="RZC34689.1"/>
    <property type="molecule type" value="Genomic_DNA"/>
</dbReference>
<gene>
    <name evidence="7" type="ORF">BDFB_011419</name>
</gene>
<accession>A0A482VQL9</accession>
<evidence type="ECO:0000313" key="8">
    <source>
        <dbReference type="Proteomes" id="UP000292052"/>
    </source>
</evidence>
<feature type="non-terminal residue" evidence="7">
    <location>
        <position position="1"/>
    </location>
</feature>
<evidence type="ECO:0000256" key="4">
    <source>
        <dbReference type="ARBA" id="ARBA00023140"/>
    </source>
</evidence>
<dbReference type="STRING" id="1661398.A0A482VQL9"/>
<keyword evidence="3" id="KW-0436">Ligase</keyword>
<dbReference type="Proteomes" id="UP000292052">
    <property type="component" value="Unassembled WGS sequence"/>
</dbReference>
<feature type="non-terminal residue" evidence="7">
    <location>
        <position position="271"/>
    </location>
</feature>
<dbReference type="Gene3D" id="3.40.50.12780">
    <property type="entry name" value="N-terminal domain of ligase-like"/>
    <property type="match status" value="2"/>
</dbReference>
<dbReference type="InterPro" id="IPR000873">
    <property type="entry name" value="AMP-dep_synth/lig_dom"/>
</dbReference>
<dbReference type="GO" id="GO:0016405">
    <property type="term" value="F:CoA-ligase activity"/>
    <property type="evidence" value="ECO:0007669"/>
    <property type="project" value="TreeGrafter"/>
</dbReference>
<name>A0A482VQL9_ASBVE</name>
<proteinExistence type="inferred from homology"/>
<dbReference type="SUPFAM" id="SSF56801">
    <property type="entry name" value="Acetyl-CoA synthetase-like"/>
    <property type="match status" value="1"/>
</dbReference>
<evidence type="ECO:0000313" key="7">
    <source>
        <dbReference type="EMBL" id="RZC34689.1"/>
    </source>
</evidence>
<comment type="subcellular location">
    <subcellularLocation>
        <location evidence="1">Peroxisome</location>
    </subcellularLocation>
</comment>
<evidence type="ECO:0000259" key="6">
    <source>
        <dbReference type="Pfam" id="PF00501"/>
    </source>
</evidence>
<feature type="transmembrane region" description="Helical" evidence="5">
    <location>
        <begin position="87"/>
        <end position="108"/>
    </location>
</feature>
<dbReference type="GO" id="GO:0005777">
    <property type="term" value="C:peroxisome"/>
    <property type="evidence" value="ECO:0007669"/>
    <property type="project" value="UniProtKB-SubCell"/>
</dbReference>
<comment type="caution">
    <text evidence="7">The sequence shown here is derived from an EMBL/GenBank/DDBJ whole genome shotgun (WGS) entry which is preliminary data.</text>
</comment>
<comment type="similarity">
    <text evidence="2">Belongs to the ATP-dependent AMP-binding enzyme family.</text>
</comment>
<evidence type="ECO:0000256" key="5">
    <source>
        <dbReference type="SAM" id="Phobius"/>
    </source>
</evidence>
<evidence type="ECO:0000256" key="3">
    <source>
        <dbReference type="ARBA" id="ARBA00022598"/>
    </source>
</evidence>
<keyword evidence="5" id="KW-1133">Transmembrane helix</keyword>
<sequence>KIFQIDADLRKSETYSSVNQRSVRLAIALQNKGVTSTDVIASCSKSTLDNVIPIIASSYIGSKVTNLDPTSSKCGYDTHAILYCNTYYWITGIVILISEFLVGASKIFGRKTDDTNTKALTEIFALPIDTYALIRVKNPKMYDISSLKWIYSGTYPIRVDQFKRLDNLFENATIVLSYGATEFGTIFSFNPQTDQDLIKIKITSFGKVTPEISVKIFDPVTNKILGANQEGEICVKSPSMMNEYYNQDSFSCFDDDGFFKTGNIGYFDDDE</sequence>
<dbReference type="OrthoDB" id="10253869at2759"/>
<dbReference type="AlphaFoldDB" id="A0A482VQL9"/>
<organism evidence="7 8">
    <name type="scientific">Asbolus verrucosus</name>
    <name type="common">Desert ironclad beetle</name>
    <dbReference type="NCBI Taxonomy" id="1661398"/>
    <lineage>
        <taxon>Eukaryota</taxon>
        <taxon>Metazoa</taxon>
        <taxon>Ecdysozoa</taxon>
        <taxon>Arthropoda</taxon>
        <taxon>Hexapoda</taxon>
        <taxon>Insecta</taxon>
        <taxon>Pterygota</taxon>
        <taxon>Neoptera</taxon>
        <taxon>Endopterygota</taxon>
        <taxon>Coleoptera</taxon>
        <taxon>Polyphaga</taxon>
        <taxon>Cucujiformia</taxon>
        <taxon>Tenebrionidae</taxon>
        <taxon>Pimeliinae</taxon>
        <taxon>Asbolus</taxon>
    </lineage>
</organism>
<keyword evidence="8" id="KW-1185">Reference proteome</keyword>
<dbReference type="PANTHER" id="PTHR24096">
    <property type="entry name" value="LONG-CHAIN-FATTY-ACID--COA LIGASE"/>
    <property type="match status" value="1"/>
</dbReference>